<reference evidence="1" key="1">
    <citation type="submission" date="2020-01" db="EMBL/GenBank/DDBJ databases">
        <authorList>
            <consortium name="DOE Joint Genome Institute"/>
            <person name="Haridas S."/>
            <person name="Albert R."/>
            <person name="Binder M."/>
            <person name="Bloem J."/>
            <person name="Labutti K."/>
            <person name="Salamov A."/>
            <person name="Andreopoulos B."/>
            <person name="Baker S.E."/>
            <person name="Barry K."/>
            <person name="Bills G."/>
            <person name="Bluhm B.H."/>
            <person name="Cannon C."/>
            <person name="Castanera R."/>
            <person name="Culley D.E."/>
            <person name="Daum C."/>
            <person name="Ezra D."/>
            <person name="Gonzalez J.B."/>
            <person name="Henrissat B."/>
            <person name="Kuo A."/>
            <person name="Liang C."/>
            <person name="Lipzen A."/>
            <person name="Lutzoni F."/>
            <person name="Magnuson J."/>
            <person name="Mondo S."/>
            <person name="Nolan M."/>
            <person name="Ohm R."/>
            <person name="Pangilinan J."/>
            <person name="Park H.-J."/>
            <person name="Ramirez L."/>
            <person name="Alfaro M."/>
            <person name="Sun H."/>
            <person name="Tritt A."/>
            <person name="Yoshinaga Y."/>
            <person name="Zwiers L.-H."/>
            <person name="Turgeon B.G."/>
            <person name="Goodwin S.B."/>
            <person name="Spatafora J.W."/>
            <person name="Crous P.W."/>
            <person name="Grigoriev I.V."/>
        </authorList>
    </citation>
    <scope>NUCLEOTIDE SEQUENCE</scope>
    <source>
        <strain evidence="1">P77</strain>
    </source>
</reference>
<evidence type="ECO:0000313" key="2">
    <source>
        <dbReference type="Proteomes" id="UP000800040"/>
    </source>
</evidence>
<proteinExistence type="predicted"/>
<dbReference type="AlphaFoldDB" id="A0A6A5KEG5"/>
<name>A0A6A5KEG5_9PLEO</name>
<keyword evidence="2" id="KW-1185">Reference proteome</keyword>
<sequence length="120" mass="13196">MNVFMRLWKDDGLVVWLLKILMFQHCGDILARVGSLFVPDSSSPTYLAPWQKLHGSLRPDVHSAHDSNHGSLPNSSSNYTAIEVTAADILSLLEPPAFLGSRRGFVDPSLLACGGGFFRR</sequence>
<dbReference type="EMBL" id="ML975299">
    <property type="protein sequence ID" value="KAF1834590.1"/>
    <property type="molecule type" value="Genomic_DNA"/>
</dbReference>
<gene>
    <name evidence="1" type="ORF">BDW02DRAFT_325793</name>
</gene>
<accession>A0A6A5KEG5</accession>
<dbReference type="Proteomes" id="UP000800040">
    <property type="component" value="Unassembled WGS sequence"/>
</dbReference>
<evidence type="ECO:0000313" key="1">
    <source>
        <dbReference type="EMBL" id="KAF1834590.1"/>
    </source>
</evidence>
<organism evidence="1 2">
    <name type="scientific">Decorospora gaudefroyi</name>
    <dbReference type="NCBI Taxonomy" id="184978"/>
    <lineage>
        <taxon>Eukaryota</taxon>
        <taxon>Fungi</taxon>
        <taxon>Dikarya</taxon>
        <taxon>Ascomycota</taxon>
        <taxon>Pezizomycotina</taxon>
        <taxon>Dothideomycetes</taxon>
        <taxon>Pleosporomycetidae</taxon>
        <taxon>Pleosporales</taxon>
        <taxon>Pleosporineae</taxon>
        <taxon>Pleosporaceae</taxon>
        <taxon>Decorospora</taxon>
    </lineage>
</organism>
<protein>
    <submittedName>
        <fullName evidence="1">Uncharacterized protein</fullName>
    </submittedName>
</protein>